<dbReference type="VEuPathDB" id="GiardiaDB:SS50377_20850"/>
<dbReference type="EMBL" id="JX549076">
    <property type="protein sequence ID" value="AFV80051.1"/>
    <property type="molecule type" value="Genomic_DNA"/>
</dbReference>
<dbReference type="EMBL" id="KI546135">
    <property type="protein sequence ID" value="EST43528.1"/>
    <property type="molecule type" value="Genomic_DNA"/>
</dbReference>
<name>K7R8M1_9EUKA</name>
<accession>K7R8M1</accession>
<dbReference type="Proteomes" id="UP000018208">
    <property type="component" value="Unassembled WGS sequence"/>
</dbReference>
<protein>
    <submittedName>
        <fullName evidence="1">Mitochondrial import inner membrane translocase subunit TIM14</fullName>
    </submittedName>
</protein>
<dbReference type="AlphaFoldDB" id="K7R8M1"/>
<dbReference type="OrthoDB" id="240298at2759"/>
<gene>
    <name evidence="1" type="ORF">SS50377_16563</name>
    <name evidence="3" type="ORF">SS50377_20850</name>
</gene>
<reference evidence="3" key="3">
    <citation type="submission" date="2020-12" db="EMBL/GenBank/DDBJ databases">
        <title>New Spironucleus salmonicida genome in near-complete chromosomes.</title>
        <authorList>
            <person name="Xu F."/>
            <person name="Kurt Z."/>
            <person name="Jimenez-Gonzalez A."/>
            <person name="Astvaldsson A."/>
            <person name="Andersson J.O."/>
            <person name="Svard S.G."/>
        </authorList>
    </citation>
    <scope>NUCLEOTIDE SEQUENCE</scope>
    <source>
        <strain evidence="3">ATCC 50377</strain>
    </source>
</reference>
<evidence type="ECO:0000313" key="3">
    <source>
        <dbReference type="EMBL" id="KAH0577496.1"/>
    </source>
</evidence>
<reference evidence="2 3" key="2">
    <citation type="journal article" date="2014" name="PLoS Genet.">
        <title>The Genome of Spironucleus salmonicida Highlights a Fish Pathogen Adapted to Fluctuating Environments.</title>
        <authorList>
            <person name="Xu F."/>
            <person name="Jerlstrom-Hultqvist J."/>
            <person name="Einarsson E."/>
            <person name="Astvaldsson A."/>
            <person name="Svard S.G."/>
            <person name="Andersson J.O."/>
        </authorList>
    </citation>
    <scope>NUCLEOTIDE SEQUENCE</scope>
    <source>
        <strain evidence="3">ATCC 50377</strain>
    </source>
</reference>
<geneLocation type="hydrogenosome" evidence="1"/>
<proteinExistence type="predicted"/>
<dbReference type="EMBL" id="AUWU02000001">
    <property type="protein sequence ID" value="KAH0577496.1"/>
    <property type="molecule type" value="Genomic_DNA"/>
</dbReference>
<keyword evidence="1" id="KW-0377">Hydrogenosome</keyword>
<evidence type="ECO:0000313" key="2">
    <source>
        <dbReference type="EMBL" id="EST43528.1"/>
    </source>
</evidence>
<reference evidence="1" key="1">
    <citation type="journal article" date="2013" name="Nat. Commun.">
        <title>Hydrogenosomes in the diplomonad Spironucleus salmonicida.</title>
        <authorList>
            <person name="Jerlstrom-Hultqvist J."/>
            <person name="Einarsson E."/>
            <person name="Xu F."/>
            <person name="Hjort K."/>
            <person name="Ek B."/>
            <person name="Steinhauf D."/>
            <person name="Hultenby K."/>
            <person name="Bergquist J."/>
            <person name="Andersson J.O."/>
            <person name="Svard S.G."/>
        </authorList>
    </citation>
    <scope>NUCLEOTIDE SEQUENCE</scope>
    <source>
        <strain evidence="1">ATCC 50377</strain>
    </source>
</reference>
<evidence type="ECO:0000313" key="4">
    <source>
        <dbReference type="Proteomes" id="UP000018208"/>
    </source>
</evidence>
<evidence type="ECO:0000313" key="1">
    <source>
        <dbReference type="EMBL" id="AFV80051.1"/>
    </source>
</evidence>
<keyword evidence="4" id="KW-1185">Reference proteome</keyword>
<organism evidence="1">
    <name type="scientific">Spironucleus salmonicida</name>
    <dbReference type="NCBI Taxonomy" id="348837"/>
    <lineage>
        <taxon>Eukaryota</taxon>
        <taxon>Metamonada</taxon>
        <taxon>Diplomonadida</taxon>
        <taxon>Hexamitidae</taxon>
        <taxon>Hexamitinae</taxon>
        <taxon>Spironucleus</taxon>
    </lineage>
</organism>
<sequence length="93" mass="10315">MTLTFIKANKYPILASAIVYALTPALPQYPRRFRGEIPEKITPAVARQILNQPIFDAKRGQKNAKILLALNHPDRGGSTFISQLVSQALNSLQ</sequence>